<dbReference type="CDD" id="cd23669">
    <property type="entry name" value="GH55_SacteLam55A-like"/>
    <property type="match status" value="1"/>
</dbReference>
<sequence length="642" mass="67157">MMETTRRLRLQRSIGGALSIALTASALTLVGAFASPAPAAAAANDTNPDFGPNVVIVDPTMTSAQINALIAPQPGNPNRQILFKPGTYGSASGQDDPNSATDIVLASVPANTAIAGLAASPTDTRINGALYVNGSGFSTLGTFARSLTNLSINPIQPGVAPHTMNWITSQTAPFRRIDITGNLDLEGVPAANPAFGNHFVNTRISGDVRGGEGRNTSEGPGEWAQAMYFVRDSEIGGTWSGFGGAFVFSGVKGAPKNDFGPETATAPSGANITLPTTPVTREAPFLYLDDGHYKVFVPRSENNSRGVDWNINGGGGASLSLNDFFIAKPTATAPELNAQLAAGKNLILTPGQYSLTEPLRITRPDSVVLGLGFATLTPTAGTAAVEVGDVPGVILSSFSVRAGTVNSDVLVRIGSNTAAGKNSGDRLNPTTLTDVHISVANPGRATVSEEINQNHVIIDGAWIRRGGSGWTTSLADHGLVVNGDSVTGLGLWVEHYQKTQILWNGQDGRVVFLQNEPPYDPPNQPGWMNGTKEGYPNLKVADNVTSFRVDGFHTYARFTGGGNNCLCYMSSAIETPVAKNVVFNGVLAGVINFPNSNGGFRNVINTDGIGVDAAPYYGTSAYPQSDVFGLTVNTRITMFSGR</sequence>
<dbReference type="RefSeq" id="WP_172990956.1">
    <property type="nucleotide sequence ID" value="NZ_CP054038.1"/>
</dbReference>
<reference evidence="2 3" key="1">
    <citation type="submission" date="2020-05" db="EMBL/GenBank/DDBJ databases">
        <title>Strain PA2F3 complete genome.</title>
        <authorList>
            <person name="Kim Y.-S."/>
            <person name="Kim S.-J."/>
            <person name="Jung H.-k."/>
            <person name="Kim S.-E."/>
            <person name="Kim K.-H."/>
        </authorList>
    </citation>
    <scope>NUCLEOTIDE SEQUENCE [LARGE SCALE GENOMIC DNA]</scope>
    <source>
        <strain evidence="2 3">PA2F3</strain>
    </source>
</reference>
<feature type="chain" id="PRO_5039666054" evidence="1">
    <location>
        <begin position="40"/>
        <end position="642"/>
    </location>
</feature>
<feature type="signal peptide" evidence="1">
    <location>
        <begin position="1"/>
        <end position="39"/>
    </location>
</feature>
<evidence type="ECO:0000313" key="3">
    <source>
        <dbReference type="Proteomes" id="UP000502498"/>
    </source>
</evidence>
<accession>A0A7D4Q494</accession>
<dbReference type="AlphaFoldDB" id="A0A7D4Q494"/>
<dbReference type="EMBL" id="CP054038">
    <property type="protein sequence ID" value="QKJ20531.1"/>
    <property type="molecule type" value="Genomic_DNA"/>
</dbReference>
<gene>
    <name evidence="2" type="ORF">HQM25_15000</name>
</gene>
<evidence type="ECO:0000256" key="1">
    <source>
        <dbReference type="SAM" id="SignalP"/>
    </source>
</evidence>
<proteinExistence type="predicted"/>
<dbReference type="Proteomes" id="UP000502498">
    <property type="component" value="Chromosome"/>
</dbReference>
<protein>
    <submittedName>
        <fullName evidence="2">Adenylyl cyclase</fullName>
    </submittedName>
</protein>
<name>A0A7D4Q494_9MICO</name>
<dbReference type="InterPro" id="IPR059186">
    <property type="entry name" value="SACTE_4363"/>
</dbReference>
<organism evidence="2 3">
    <name type="scientific">Microbacterium hominis</name>
    <dbReference type="NCBI Taxonomy" id="162426"/>
    <lineage>
        <taxon>Bacteria</taxon>
        <taxon>Bacillati</taxon>
        <taxon>Actinomycetota</taxon>
        <taxon>Actinomycetes</taxon>
        <taxon>Micrococcales</taxon>
        <taxon>Microbacteriaceae</taxon>
        <taxon>Microbacterium</taxon>
    </lineage>
</organism>
<evidence type="ECO:0000313" key="2">
    <source>
        <dbReference type="EMBL" id="QKJ20531.1"/>
    </source>
</evidence>
<keyword evidence="1" id="KW-0732">Signal</keyword>